<evidence type="ECO:0000313" key="8">
    <source>
        <dbReference type="EMBL" id="SEM15522.1"/>
    </source>
</evidence>
<feature type="transmembrane region" description="Helical" evidence="6">
    <location>
        <begin position="181"/>
        <end position="203"/>
    </location>
</feature>
<evidence type="ECO:0000256" key="2">
    <source>
        <dbReference type="ARBA" id="ARBA00022475"/>
    </source>
</evidence>
<dbReference type="OrthoDB" id="1494613at2"/>
<feature type="transmembrane region" description="Helical" evidence="6">
    <location>
        <begin position="51"/>
        <end position="73"/>
    </location>
</feature>
<organism evidence="8 9">
    <name type="scientific">Halomonas daqiaonensis</name>
    <dbReference type="NCBI Taxonomy" id="650850"/>
    <lineage>
        <taxon>Bacteria</taxon>
        <taxon>Pseudomonadati</taxon>
        <taxon>Pseudomonadota</taxon>
        <taxon>Gammaproteobacteria</taxon>
        <taxon>Oceanospirillales</taxon>
        <taxon>Halomonadaceae</taxon>
        <taxon>Halomonas</taxon>
    </lineage>
</organism>
<dbReference type="RefSeq" id="WP_089715796.1">
    <property type="nucleotide sequence ID" value="NZ_FOBC01000029.1"/>
</dbReference>
<keyword evidence="4 6" id="KW-1133">Transmembrane helix</keyword>
<evidence type="ECO:0000256" key="3">
    <source>
        <dbReference type="ARBA" id="ARBA00022692"/>
    </source>
</evidence>
<keyword evidence="9" id="KW-1185">Reference proteome</keyword>
<evidence type="ECO:0000256" key="6">
    <source>
        <dbReference type="SAM" id="Phobius"/>
    </source>
</evidence>
<evidence type="ECO:0000259" key="7">
    <source>
        <dbReference type="Pfam" id="PF13244"/>
    </source>
</evidence>
<evidence type="ECO:0000256" key="1">
    <source>
        <dbReference type="ARBA" id="ARBA00004651"/>
    </source>
</evidence>
<dbReference type="Pfam" id="PF13244">
    <property type="entry name" value="MbhD"/>
    <property type="match status" value="1"/>
</dbReference>
<dbReference type="AlphaFoldDB" id="A0A1H7W1Q9"/>
<name>A0A1H7W1Q9_9GAMM</name>
<feature type="domain" description="MrpA C-terminal/MbhD" evidence="7">
    <location>
        <begin position="12"/>
        <end position="75"/>
    </location>
</feature>
<proteinExistence type="predicted"/>
<reference evidence="9" key="1">
    <citation type="submission" date="2016-10" db="EMBL/GenBank/DDBJ databases">
        <authorList>
            <person name="Varghese N."/>
            <person name="Submissions S."/>
        </authorList>
    </citation>
    <scope>NUCLEOTIDE SEQUENCE [LARGE SCALE GENOMIC DNA]</scope>
    <source>
        <strain evidence="9">CGMCC 1.9150</strain>
    </source>
</reference>
<protein>
    <recommendedName>
        <fullName evidence="7">MrpA C-terminal/MbhD domain-containing protein</fullName>
    </recommendedName>
</protein>
<keyword evidence="2" id="KW-1003">Cell membrane</keyword>
<accession>A0A1H7W1Q9</accession>
<evidence type="ECO:0000256" key="4">
    <source>
        <dbReference type="ARBA" id="ARBA00022989"/>
    </source>
</evidence>
<dbReference type="Proteomes" id="UP000198807">
    <property type="component" value="Unassembled WGS sequence"/>
</dbReference>
<feature type="transmembrane region" description="Helical" evidence="6">
    <location>
        <begin position="6"/>
        <end position="22"/>
    </location>
</feature>
<keyword evidence="5 6" id="KW-0472">Membrane</keyword>
<dbReference type="STRING" id="650850.SAMN04488129_1296"/>
<dbReference type="InterPro" id="IPR025383">
    <property type="entry name" value="MrpA_C/MbhD"/>
</dbReference>
<feature type="transmembrane region" description="Helical" evidence="6">
    <location>
        <begin position="127"/>
        <end position="148"/>
    </location>
</feature>
<evidence type="ECO:0000313" key="9">
    <source>
        <dbReference type="Proteomes" id="UP000198807"/>
    </source>
</evidence>
<comment type="subcellular location">
    <subcellularLocation>
        <location evidence="1">Cell membrane</location>
        <topology evidence="1">Multi-pass membrane protein</topology>
    </subcellularLocation>
</comment>
<dbReference type="GO" id="GO:0005886">
    <property type="term" value="C:plasma membrane"/>
    <property type="evidence" value="ECO:0007669"/>
    <property type="project" value="UniProtKB-SubCell"/>
</dbReference>
<evidence type="ECO:0000256" key="5">
    <source>
        <dbReference type="ARBA" id="ARBA00023136"/>
    </source>
</evidence>
<dbReference type="EMBL" id="FOBC01000029">
    <property type="protein sequence ID" value="SEM15522.1"/>
    <property type="molecule type" value="Genomic_DNA"/>
</dbReference>
<gene>
    <name evidence="8" type="ORF">SAMN04488129_1296</name>
</gene>
<feature type="transmembrane region" description="Helical" evidence="6">
    <location>
        <begin position="157"/>
        <end position="175"/>
    </location>
</feature>
<feature type="transmembrane region" description="Helical" evidence="6">
    <location>
        <begin position="94"/>
        <end position="115"/>
    </location>
</feature>
<keyword evidence="3 6" id="KW-0812">Transmembrane</keyword>
<feature type="transmembrane region" description="Helical" evidence="6">
    <location>
        <begin position="29"/>
        <end position="45"/>
    </location>
</feature>
<sequence length="224" mass="23820">MALSGELFPAGLLVFLATACLLDRHLLRACLAFIAFALLMALAWWRLDSPWLALVEATLGALLTGITLLHGLGRLGSRSSLPLRDRERRPRQQATARWLAALVWLTLAGAAVWGVSGNSELAASVEVTRWVLLATGLTIMALGLWAFAHHLHLLRRLLAFNVLGSGIFLLLAGLAGPAVEVQGLILVGLVVSLIGSVLGVALLRRLHAQDGRVVLGDGGREEAG</sequence>
<dbReference type="Gene3D" id="1.10.287.3510">
    <property type="match status" value="1"/>
</dbReference>